<dbReference type="AlphaFoldDB" id="A0AAN7UXY0"/>
<feature type="compositionally biased region" description="Basic and acidic residues" evidence="1">
    <location>
        <begin position="75"/>
        <end position="167"/>
    </location>
</feature>
<evidence type="ECO:0000256" key="1">
    <source>
        <dbReference type="SAM" id="MobiDB-lite"/>
    </source>
</evidence>
<dbReference type="EMBL" id="JAWHQM010000056">
    <property type="protein sequence ID" value="KAK5635628.1"/>
    <property type="molecule type" value="Genomic_DNA"/>
</dbReference>
<comment type="caution">
    <text evidence="2">The sequence shown here is derived from an EMBL/GenBank/DDBJ whole genome shotgun (WGS) entry which is preliminary data.</text>
</comment>
<dbReference type="Proteomes" id="UP001305414">
    <property type="component" value="Unassembled WGS sequence"/>
</dbReference>
<evidence type="ECO:0000313" key="2">
    <source>
        <dbReference type="EMBL" id="KAK5635628.1"/>
    </source>
</evidence>
<accession>A0AAN7UXY0</accession>
<protein>
    <submittedName>
        <fullName evidence="2">Uncharacterized protein</fullName>
    </submittedName>
</protein>
<feature type="region of interest" description="Disordered" evidence="1">
    <location>
        <begin position="74"/>
        <end position="167"/>
    </location>
</feature>
<evidence type="ECO:0000313" key="3">
    <source>
        <dbReference type="Proteomes" id="UP001305414"/>
    </source>
</evidence>
<name>A0AAN7UXY0_9PEZI</name>
<keyword evidence="3" id="KW-1185">Reference proteome</keyword>
<proteinExistence type="predicted"/>
<organism evidence="2 3">
    <name type="scientific">Xylaria bambusicola</name>
    <dbReference type="NCBI Taxonomy" id="326684"/>
    <lineage>
        <taxon>Eukaryota</taxon>
        <taxon>Fungi</taxon>
        <taxon>Dikarya</taxon>
        <taxon>Ascomycota</taxon>
        <taxon>Pezizomycotina</taxon>
        <taxon>Sordariomycetes</taxon>
        <taxon>Xylariomycetidae</taxon>
        <taxon>Xylariales</taxon>
        <taxon>Xylariaceae</taxon>
        <taxon>Xylaria</taxon>
    </lineage>
</organism>
<gene>
    <name evidence="2" type="ORF">RRF57_011340</name>
</gene>
<sequence length="198" mass="23164">MARINNLPILDSSGEIRGDVRLLRPLLDPQEIQTRSATQRWLEALEPWIAPLDYETLPAINTDTTNLWGKMHTMASEHERKRAEEKALKNRSKAAEKHQEGIEKAEEKRAKELAKLERKEQKARDNSHSHKADDKLRRIEEKREKVERKHDERMDKAAERSTTKDKEAKAMTKVLWLMIRNLHDDSGVSYYGNMEEET</sequence>
<reference evidence="2 3" key="1">
    <citation type="submission" date="2023-10" db="EMBL/GenBank/DDBJ databases">
        <title>Draft genome sequence of Xylaria bambusicola isolate GMP-LS, the root and basal stem rot pathogen of sugarcane in Indonesia.</title>
        <authorList>
            <person name="Selvaraj P."/>
            <person name="Muralishankar V."/>
            <person name="Muruganantham S."/>
            <person name="Sp S."/>
            <person name="Haryani S."/>
            <person name="Lau K.J.X."/>
            <person name="Naqvi N.I."/>
        </authorList>
    </citation>
    <scope>NUCLEOTIDE SEQUENCE [LARGE SCALE GENOMIC DNA]</scope>
    <source>
        <strain evidence="2">GMP-LS</strain>
    </source>
</reference>